<evidence type="ECO:0000313" key="1">
    <source>
        <dbReference type="EMBL" id="EGS20031.1"/>
    </source>
</evidence>
<dbReference type="RefSeq" id="XP_006694916.1">
    <property type="nucleotide sequence ID" value="XM_006694853.1"/>
</dbReference>
<proteinExistence type="predicted"/>
<dbReference type="KEGG" id="cthr:CTHT_0045280"/>
<dbReference type="eggNOG" id="ENOG502SBV2">
    <property type="taxonomic scope" value="Eukaryota"/>
</dbReference>
<protein>
    <submittedName>
        <fullName evidence="1">Ring finger-like protein</fullName>
    </submittedName>
</protein>
<reference evidence="1 2" key="1">
    <citation type="journal article" date="2011" name="Cell">
        <title>Insight into structure and assembly of the nuclear pore complex by utilizing the genome of a eukaryotic thermophile.</title>
        <authorList>
            <person name="Amlacher S."/>
            <person name="Sarges P."/>
            <person name="Flemming D."/>
            <person name="van Noort V."/>
            <person name="Kunze R."/>
            <person name="Devos D.P."/>
            <person name="Arumugam M."/>
            <person name="Bork P."/>
            <person name="Hurt E."/>
        </authorList>
    </citation>
    <scope>NUCLEOTIDE SEQUENCE [LARGE SCALE GENOMIC DNA]</scope>
    <source>
        <strain evidence="2">DSM 1495 / CBS 144.50 / IMI 039719</strain>
    </source>
</reference>
<dbReference type="OrthoDB" id="46529at2759"/>
<dbReference type="CDD" id="cd16448">
    <property type="entry name" value="RING-H2"/>
    <property type="match status" value="1"/>
</dbReference>
<keyword evidence="2" id="KW-1185">Reference proteome</keyword>
<dbReference type="AlphaFoldDB" id="G0S9C0"/>
<evidence type="ECO:0000313" key="2">
    <source>
        <dbReference type="Proteomes" id="UP000008066"/>
    </source>
</evidence>
<dbReference type="Proteomes" id="UP000008066">
    <property type="component" value="Unassembled WGS sequence"/>
</dbReference>
<dbReference type="OMA" id="CHFHWDC"/>
<accession>G0S9C0</accession>
<organism evidence="2">
    <name type="scientific">Chaetomium thermophilum (strain DSM 1495 / CBS 144.50 / IMI 039719)</name>
    <name type="common">Thermochaetoides thermophila</name>
    <dbReference type="NCBI Taxonomy" id="759272"/>
    <lineage>
        <taxon>Eukaryota</taxon>
        <taxon>Fungi</taxon>
        <taxon>Dikarya</taxon>
        <taxon>Ascomycota</taxon>
        <taxon>Pezizomycotina</taxon>
        <taxon>Sordariomycetes</taxon>
        <taxon>Sordariomycetidae</taxon>
        <taxon>Sordariales</taxon>
        <taxon>Chaetomiaceae</taxon>
        <taxon>Thermochaetoides</taxon>
    </lineage>
</organism>
<gene>
    <name evidence="1" type="ORF">CTHT_0045280</name>
</gene>
<dbReference type="EMBL" id="GL988043">
    <property type="protein sequence ID" value="EGS20031.1"/>
    <property type="molecule type" value="Genomic_DNA"/>
</dbReference>
<name>G0S9C0_CHATD</name>
<dbReference type="HOGENOM" id="CLU_062278_0_0_1"/>
<sequence>MTTLTCQTCHDPLIIPIEPDSDVEEQPACSSSSSSPQTVPDDLLLPCGCHFHWQCFLDLASTIYSSLRCPSCNAYLPSESAGSSSKPTNPQILTTYTNEGGVQPSLDLYPTLQEEAYLAANPSSRPARAFQSFASEGDVQGMVSVLRSLIEPDSDSEDDSNTPKLTPAEVLTYRDPLNNDKTALHLAIENRQEEAVWALLWLGSGAPTELFPPAVPAAAVGLGLPRRLEQGPIPVEEDVRFVRDGEGRTAGDLCLEIGEGWEKLVQGGLFMS</sequence>
<dbReference type="GeneID" id="18258566"/>